<keyword evidence="5" id="KW-1185">Reference proteome</keyword>
<dbReference type="PANTHER" id="PTHR43080">
    <property type="entry name" value="CBS DOMAIN-CONTAINING PROTEIN CBSX3, MITOCHONDRIAL"/>
    <property type="match status" value="1"/>
</dbReference>
<dbReference type="SMART" id="SM00116">
    <property type="entry name" value="CBS"/>
    <property type="match status" value="2"/>
</dbReference>
<evidence type="ECO:0000313" key="5">
    <source>
        <dbReference type="Proteomes" id="UP001266357"/>
    </source>
</evidence>
<proteinExistence type="predicted"/>
<dbReference type="InterPro" id="IPR000644">
    <property type="entry name" value="CBS_dom"/>
</dbReference>
<dbReference type="RefSeq" id="WP_311579496.1">
    <property type="nucleotide sequence ID" value="NZ_JAVRIF010000003.1"/>
</dbReference>
<dbReference type="InterPro" id="IPR051257">
    <property type="entry name" value="Diverse_CBS-Domain"/>
</dbReference>
<evidence type="ECO:0000259" key="3">
    <source>
        <dbReference type="PROSITE" id="PS51371"/>
    </source>
</evidence>
<dbReference type="PANTHER" id="PTHR43080:SF2">
    <property type="entry name" value="CBS DOMAIN-CONTAINING PROTEIN"/>
    <property type="match status" value="1"/>
</dbReference>
<sequence length="144" mass="16588">MSLSAFMTKEIISLEIDDNLSKAKQAFDKYNIHHILIKNGKELSGIITDRDLYKHLSPNIGTKKETPKDTFLLSKKINLIMSRELITAKENTSLNDAVLLFHDHHISCLPIVDDHFRPIGIISWRDIIKIIALQYRMKLANQHN</sequence>
<keyword evidence="1 2" id="KW-0129">CBS domain</keyword>
<organism evidence="4 5">
    <name type="scientific">Thalassotalea castellviae</name>
    <dbReference type="NCBI Taxonomy" id="3075612"/>
    <lineage>
        <taxon>Bacteria</taxon>
        <taxon>Pseudomonadati</taxon>
        <taxon>Pseudomonadota</taxon>
        <taxon>Gammaproteobacteria</taxon>
        <taxon>Alteromonadales</taxon>
        <taxon>Colwelliaceae</taxon>
        <taxon>Thalassotalea</taxon>
    </lineage>
</organism>
<comment type="caution">
    <text evidence="4">The sequence shown here is derived from an EMBL/GenBank/DDBJ whole genome shotgun (WGS) entry which is preliminary data.</text>
</comment>
<dbReference type="Pfam" id="PF00571">
    <property type="entry name" value="CBS"/>
    <property type="match status" value="2"/>
</dbReference>
<feature type="domain" description="CBS" evidence="3">
    <location>
        <begin position="81"/>
        <end position="139"/>
    </location>
</feature>
<accession>A0ABU2ZZP4</accession>
<name>A0ABU2ZZP4_9GAMM</name>
<dbReference type="EMBL" id="JAVRIF010000003">
    <property type="protein sequence ID" value="MDT0603401.1"/>
    <property type="molecule type" value="Genomic_DNA"/>
</dbReference>
<evidence type="ECO:0000256" key="2">
    <source>
        <dbReference type="PROSITE-ProRule" id="PRU00703"/>
    </source>
</evidence>
<evidence type="ECO:0000313" key="4">
    <source>
        <dbReference type="EMBL" id="MDT0603401.1"/>
    </source>
</evidence>
<dbReference type="InterPro" id="IPR046342">
    <property type="entry name" value="CBS_dom_sf"/>
</dbReference>
<evidence type="ECO:0000256" key="1">
    <source>
        <dbReference type="ARBA" id="ARBA00023122"/>
    </source>
</evidence>
<dbReference type="Gene3D" id="3.10.580.10">
    <property type="entry name" value="CBS-domain"/>
    <property type="match status" value="1"/>
</dbReference>
<dbReference type="CDD" id="cd04584">
    <property type="entry name" value="CBS_pair_AcuB_like"/>
    <property type="match status" value="1"/>
</dbReference>
<gene>
    <name evidence="4" type="ORF">RM573_07310</name>
</gene>
<protein>
    <submittedName>
        <fullName evidence="4">CBS domain-containing protein</fullName>
    </submittedName>
</protein>
<reference evidence="4 5" key="1">
    <citation type="submission" date="2023-09" db="EMBL/GenBank/DDBJ databases">
        <authorList>
            <person name="Rey-Velasco X."/>
        </authorList>
    </citation>
    <scope>NUCLEOTIDE SEQUENCE [LARGE SCALE GENOMIC DNA]</scope>
    <source>
        <strain evidence="4 5">W431</strain>
    </source>
</reference>
<dbReference type="PROSITE" id="PS51371">
    <property type="entry name" value="CBS"/>
    <property type="match status" value="2"/>
</dbReference>
<feature type="domain" description="CBS" evidence="3">
    <location>
        <begin position="7"/>
        <end position="62"/>
    </location>
</feature>
<dbReference type="Proteomes" id="UP001266357">
    <property type="component" value="Unassembled WGS sequence"/>
</dbReference>
<dbReference type="SUPFAM" id="SSF54631">
    <property type="entry name" value="CBS-domain pair"/>
    <property type="match status" value="1"/>
</dbReference>